<feature type="domain" description="Glucosamine inositolphosphorylceramide transferase 1 N-terminal" evidence="1">
    <location>
        <begin position="34"/>
        <end position="225"/>
    </location>
</feature>
<dbReference type="InterPro" id="IPR023296">
    <property type="entry name" value="Glyco_hydro_beta-prop_sf"/>
</dbReference>
<accession>A0A412YSR4</accession>
<protein>
    <recommendedName>
        <fullName evidence="1">Glucosamine inositolphosphorylceramide transferase 1 N-terminal domain-containing protein</fullName>
    </recommendedName>
</protein>
<sequence length="297" mass="35446">MNIKSIFTTRYGEWCVFYKIKDSDWKSLKTKKGYWYADPILFEFKGGVYLFIEAFENNQQIGRLAVSKLVDGEFTEPKEIIRKSYHLSYPCVFQYNHVVYMIPESSQNRTLELYKALDDSLEKWEIVKVLLDDVECVDTTVFEYKSRIYLLAYIQKPGEYITKVYTLDINELKISDVHSISKNDNIYRPAGKIIKKDGTYYRPVQYNINFYGEKIRMLKFDIDNNDWIGTVVDEYTVNSFGLSNMSKTHTYSQIQDVCAVDALHEYRTLFAPYYILRRKIHNYYFRVKNFRRKIMEN</sequence>
<dbReference type="SUPFAM" id="SSF75005">
    <property type="entry name" value="Arabinanase/levansucrase/invertase"/>
    <property type="match status" value="1"/>
</dbReference>
<gene>
    <name evidence="2" type="ORF">DWW02_29125</name>
</gene>
<dbReference type="RefSeq" id="WP_118019770.1">
    <property type="nucleotide sequence ID" value="NZ_JAQEBA010000027.1"/>
</dbReference>
<evidence type="ECO:0000259" key="1">
    <source>
        <dbReference type="Pfam" id="PF24793"/>
    </source>
</evidence>
<evidence type="ECO:0000313" key="3">
    <source>
        <dbReference type="Proteomes" id="UP000284543"/>
    </source>
</evidence>
<proteinExistence type="predicted"/>
<evidence type="ECO:0000313" key="2">
    <source>
        <dbReference type="EMBL" id="RGV68393.1"/>
    </source>
</evidence>
<dbReference type="Pfam" id="PF24793">
    <property type="entry name" value="GINT1_N"/>
    <property type="match status" value="1"/>
</dbReference>
<dbReference type="Gene3D" id="2.115.10.20">
    <property type="entry name" value="Glycosyl hydrolase domain, family 43"/>
    <property type="match status" value="1"/>
</dbReference>
<dbReference type="InterPro" id="IPR056442">
    <property type="entry name" value="GINT1_N"/>
</dbReference>
<name>A0A412YSR4_9FIRM</name>
<organism evidence="2 3">
    <name type="scientific">Enterocloster bolteae</name>
    <dbReference type="NCBI Taxonomy" id="208479"/>
    <lineage>
        <taxon>Bacteria</taxon>
        <taxon>Bacillati</taxon>
        <taxon>Bacillota</taxon>
        <taxon>Clostridia</taxon>
        <taxon>Lachnospirales</taxon>
        <taxon>Lachnospiraceae</taxon>
        <taxon>Enterocloster</taxon>
    </lineage>
</organism>
<dbReference type="Proteomes" id="UP000284543">
    <property type="component" value="Unassembled WGS sequence"/>
</dbReference>
<reference evidence="2 3" key="1">
    <citation type="submission" date="2018-08" db="EMBL/GenBank/DDBJ databases">
        <title>A genome reference for cultivated species of the human gut microbiota.</title>
        <authorList>
            <person name="Zou Y."/>
            <person name="Xue W."/>
            <person name="Luo G."/>
        </authorList>
    </citation>
    <scope>NUCLEOTIDE SEQUENCE [LARGE SCALE GENOMIC DNA]</scope>
    <source>
        <strain evidence="2 3">AF14-18</strain>
    </source>
</reference>
<comment type="caution">
    <text evidence="2">The sequence shown here is derived from an EMBL/GenBank/DDBJ whole genome shotgun (WGS) entry which is preliminary data.</text>
</comment>
<dbReference type="AlphaFoldDB" id="A0A412YSR4"/>
<dbReference type="EMBL" id="QRZM01000029">
    <property type="protein sequence ID" value="RGV68393.1"/>
    <property type="molecule type" value="Genomic_DNA"/>
</dbReference>